<dbReference type="SMART" id="SM00251">
    <property type="entry name" value="SAM_PNT"/>
    <property type="match status" value="1"/>
</dbReference>
<dbReference type="PROSITE" id="PS51433">
    <property type="entry name" value="PNT"/>
    <property type="match status" value="1"/>
</dbReference>
<comment type="similarity">
    <text evidence="1 3">Belongs to the ETS family.</text>
</comment>
<evidence type="ECO:0000259" key="5">
    <source>
        <dbReference type="PROSITE" id="PS50061"/>
    </source>
</evidence>
<dbReference type="SUPFAM" id="SSF47769">
    <property type="entry name" value="SAM/Pointed domain"/>
    <property type="match status" value="1"/>
</dbReference>
<keyword evidence="2 3" id="KW-0238">DNA-binding</keyword>
<feature type="domain" description="PNT" evidence="6">
    <location>
        <begin position="327"/>
        <end position="414"/>
    </location>
</feature>
<sequence>MKNFINWSSIEPACPAIASSPPPASAFSASSVPYFLLSATADSSPGFITSSQLPNSVLGSTTASKAAEYLAALVSNSQLANPLLMQTQTAGQFNQQLLNTEQINGSATTQTSFPGHNSATEALIAVLAQSAHSVNNTTQRTTNNNLSTASFGQSLANNLVASVTNPAVSTSCFSSTAQSSPGTYTPNAATILSSIESQNSPTNLPPSRQHSAFQLVGGLPQPNFPVLQHPSLQLHGTLPLLSQLVNQREQQQQHQLQQQIQSTLENQIHLPSPSSIQELQQQTQVESQMSQAAAAAVSALYPSIMCKILQDHLGPALRPSLTSTQFKPIPQNERIDIKRFRGKEPHEWSTEDVIAWLVSVARRNDIPFEDFNVNGFAKCSGPLLMLMNEQRFRECDSKYGSLIYVEFRKLISDDTCIDDWMRTYKEDDQRPSTSNREQNSETLSLNLLCPPSQNSSQTLNGLLAAASPRSPFANNMAFPQQALLQKMSPIQPQMRLPIPIANIKCEEGVPSTSEYRESRPTESSLLHGVSMKIKRNKDGRPRKRSQHTKGNKLWEFIREALKDPSTCPSVVRWEDPHQGVFRIVESERLARLWGEKKNNKKMTYEKLSRAMRTYYEKQILVPVPKTGLYPKKLVYKFGPGAHGWCAPPLLVASSLQMDQHENMS</sequence>
<name>A0A914DPG2_9BILA</name>
<comment type="subcellular location">
    <subcellularLocation>
        <location evidence="3">Nucleus</location>
    </subcellularLocation>
</comment>
<dbReference type="Pfam" id="PF00178">
    <property type="entry name" value="Ets"/>
    <property type="match status" value="1"/>
</dbReference>
<dbReference type="InterPro" id="IPR013761">
    <property type="entry name" value="SAM/pointed_sf"/>
</dbReference>
<dbReference type="PANTHER" id="PTHR11849">
    <property type="entry name" value="ETS"/>
    <property type="match status" value="1"/>
</dbReference>
<evidence type="ECO:0000313" key="8">
    <source>
        <dbReference type="WBParaSite" id="ACRNAN_scaffold3475.g21074.t1"/>
    </source>
</evidence>
<keyword evidence="3" id="KW-0539">Nucleus</keyword>
<dbReference type="WBParaSite" id="ACRNAN_scaffold3475.g21074.t1">
    <property type="protein sequence ID" value="ACRNAN_scaffold3475.g21074.t1"/>
    <property type="gene ID" value="ACRNAN_scaffold3475.g21074"/>
</dbReference>
<proteinExistence type="inferred from homology"/>
<reference evidence="8" key="1">
    <citation type="submission" date="2022-11" db="UniProtKB">
        <authorList>
            <consortium name="WormBaseParasite"/>
        </authorList>
    </citation>
    <scope>IDENTIFICATION</scope>
</reference>
<dbReference type="InterPro" id="IPR036388">
    <property type="entry name" value="WH-like_DNA-bd_sf"/>
</dbReference>
<dbReference type="PROSITE" id="PS50061">
    <property type="entry name" value="ETS_DOMAIN_3"/>
    <property type="match status" value="1"/>
</dbReference>
<evidence type="ECO:0000256" key="1">
    <source>
        <dbReference type="ARBA" id="ARBA00005562"/>
    </source>
</evidence>
<dbReference type="Gene3D" id="1.10.10.10">
    <property type="entry name" value="Winged helix-like DNA-binding domain superfamily/Winged helix DNA-binding domain"/>
    <property type="match status" value="1"/>
</dbReference>
<evidence type="ECO:0000259" key="6">
    <source>
        <dbReference type="PROSITE" id="PS51433"/>
    </source>
</evidence>
<keyword evidence="7" id="KW-1185">Reference proteome</keyword>
<dbReference type="SUPFAM" id="SSF46785">
    <property type="entry name" value="Winged helix' DNA-binding domain"/>
    <property type="match status" value="1"/>
</dbReference>
<dbReference type="InterPro" id="IPR036390">
    <property type="entry name" value="WH_DNA-bd_sf"/>
</dbReference>
<dbReference type="SMART" id="SM00413">
    <property type="entry name" value="ETS"/>
    <property type="match status" value="1"/>
</dbReference>
<dbReference type="InterPro" id="IPR046328">
    <property type="entry name" value="ETS_fam"/>
</dbReference>
<evidence type="ECO:0000313" key="7">
    <source>
        <dbReference type="Proteomes" id="UP000887540"/>
    </source>
</evidence>
<feature type="domain" description="ETS" evidence="5">
    <location>
        <begin position="551"/>
        <end position="638"/>
    </location>
</feature>
<feature type="compositionally biased region" description="Basic residues" evidence="4">
    <location>
        <begin position="532"/>
        <end position="549"/>
    </location>
</feature>
<dbReference type="PRINTS" id="PR00454">
    <property type="entry name" value="ETSDOMAIN"/>
</dbReference>
<dbReference type="Gene3D" id="1.10.150.50">
    <property type="entry name" value="Transcription Factor, Ets-1"/>
    <property type="match status" value="1"/>
</dbReference>
<organism evidence="7 8">
    <name type="scientific">Acrobeloides nanus</name>
    <dbReference type="NCBI Taxonomy" id="290746"/>
    <lineage>
        <taxon>Eukaryota</taxon>
        <taxon>Metazoa</taxon>
        <taxon>Ecdysozoa</taxon>
        <taxon>Nematoda</taxon>
        <taxon>Chromadorea</taxon>
        <taxon>Rhabditida</taxon>
        <taxon>Tylenchina</taxon>
        <taxon>Cephalobomorpha</taxon>
        <taxon>Cephaloboidea</taxon>
        <taxon>Cephalobidae</taxon>
        <taxon>Acrobeloides</taxon>
    </lineage>
</organism>
<evidence type="ECO:0000256" key="4">
    <source>
        <dbReference type="SAM" id="MobiDB-lite"/>
    </source>
</evidence>
<dbReference type="GO" id="GO:0030154">
    <property type="term" value="P:cell differentiation"/>
    <property type="evidence" value="ECO:0007669"/>
    <property type="project" value="TreeGrafter"/>
</dbReference>
<feature type="region of interest" description="Disordered" evidence="4">
    <location>
        <begin position="530"/>
        <end position="549"/>
    </location>
</feature>
<evidence type="ECO:0000256" key="3">
    <source>
        <dbReference type="RuleBase" id="RU004019"/>
    </source>
</evidence>
<dbReference type="Proteomes" id="UP000887540">
    <property type="component" value="Unplaced"/>
</dbReference>
<dbReference type="PANTHER" id="PTHR11849:SF190">
    <property type="entry name" value="ETS-DOMAIN PROTEIN"/>
    <property type="match status" value="1"/>
</dbReference>
<dbReference type="InterPro" id="IPR000418">
    <property type="entry name" value="Ets_dom"/>
</dbReference>
<dbReference type="GO" id="GO:0043565">
    <property type="term" value="F:sequence-specific DNA binding"/>
    <property type="evidence" value="ECO:0007669"/>
    <property type="project" value="InterPro"/>
</dbReference>
<dbReference type="GO" id="GO:0005634">
    <property type="term" value="C:nucleus"/>
    <property type="evidence" value="ECO:0007669"/>
    <property type="project" value="UniProtKB-SubCell"/>
</dbReference>
<dbReference type="GO" id="GO:0000981">
    <property type="term" value="F:DNA-binding transcription factor activity, RNA polymerase II-specific"/>
    <property type="evidence" value="ECO:0007669"/>
    <property type="project" value="TreeGrafter"/>
</dbReference>
<evidence type="ECO:0000256" key="2">
    <source>
        <dbReference type="ARBA" id="ARBA00023125"/>
    </source>
</evidence>
<protein>
    <submittedName>
        <fullName evidence="8">Uncharacterized protein</fullName>
    </submittedName>
</protein>
<dbReference type="InterPro" id="IPR003118">
    <property type="entry name" value="Pointed_dom"/>
</dbReference>
<dbReference type="AlphaFoldDB" id="A0A914DPG2"/>
<accession>A0A914DPG2</accession>